<dbReference type="SUPFAM" id="SSF161098">
    <property type="entry name" value="MetI-like"/>
    <property type="match status" value="1"/>
</dbReference>
<keyword evidence="3" id="KW-1003">Cell membrane</keyword>
<evidence type="ECO:0000313" key="10">
    <source>
        <dbReference type="Proteomes" id="UP000253208"/>
    </source>
</evidence>
<dbReference type="AlphaFoldDB" id="A0A367G0T6"/>
<evidence type="ECO:0000256" key="4">
    <source>
        <dbReference type="ARBA" id="ARBA00022692"/>
    </source>
</evidence>
<dbReference type="PANTHER" id="PTHR30193">
    <property type="entry name" value="ABC TRANSPORTER PERMEASE PROTEIN"/>
    <property type="match status" value="1"/>
</dbReference>
<feature type="transmembrane region" description="Helical" evidence="7">
    <location>
        <begin position="206"/>
        <end position="229"/>
    </location>
</feature>
<feature type="domain" description="ABC transmembrane type-1" evidence="8">
    <location>
        <begin position="79"/>
        <end position="289"/>
    </location>
</feature>
<evidence type="ECO:0000256" key="5">
    <source>
        <dbReference type="ARBA" id="ARBA00022989"/>
    </source>
</evidence>
<dbReference type="CDD" id="cd06261">
    <property type="entry name" value="TM_PBP2"/>
    <property type="match status" value="1"/>
</dbReference>
<dbReference type="PROSITE" id="PS50928">
    <property type="entry name" value="ABC_TM1"/>
    <property type="match status" value="1"/>
</dbReference>
<evidence type="ECO:0000256" key="1">
    <source>
        <dbReference type="ARBA" id="ARBA00004651"/>
    </source>
</evidence>
<feature type="transmembrane region" description="Helical" evidence="7">
    <location>
        <begin position="85"/>
        <end position="104"/>
    </location>
</feature>
<feature type="transmembrane region" description="Helical" evidence="7">
    <location>
        <begin position="160"/>
        <end position="185"/>
    </location>
</feature>
<organism evidence="9 10">
    <name type="scientific">Blautia obeum</name>
    <dbReference type="NCBI Taxonomy" id="40520"/>
    <lineage>
        <taxon>Bacteria</taxon>
        <taxon>Bacillati</taxon>
        <taxon>Bacillota</taxon>
        <taxon>Clostridia</taxon>
        <taxon>Lachnospirales</taxon>
        <taxon>Lachnospiraceae</taxon>
        <taxon>Blautia</taxon>
    </lineage>
</organism>
<evidence type="ECO:0000256" key="6">
    <source>
        <dbReference type="ARBA" id="ARBA00023136"/>
    </source>
</evidence>
<dbReference type="Gene3D" id="1.10.3720.10">
    <property type="entry name" value="MetI-like"/>
    <property type="match status" value="1"/>
</dbReference>
<gene>
    <name evidence="9" type="ORF">C4886_09930</name>
</gene>
<dbReference type="Proteomes" id="UP000253208">
    <property type="component" value="Unassembled WGS sequence"/>
</dbReference>
<feature type="transmembrane region" description="Helical" evidence="7">
    <location>
        <begin position="20"/>
        <end position="41"/>
    </location>
</feature>
<accession>A0A367G0T6</accession>
<comment type="caution">
    <text evidence="9">The sequence shown here is derived from an EMBL/GenBank/DDBJ whole genome shotgun (WGS) entry which is preliminary data.</text>
</comment>
<comment type="similarity">
    <text evidence="7">Belongs to the binding-protein-dependent transport system permease family.</text>
</comment>
<name>A0A367G0T6_9FIRM</name>
<reference evidence="9 10" key="1">
    <citation type="submission" date="2018-02" db="EMBL/GenBank/DDBJ databases">
        <title>Complete genome sequencing of Faecalibacterium prausnitzii strains isolated from the human gut.</title>
        <authorList>
            <person name="Fitzgerald B.C."/>
            <person name="Shkoporov A.N."/>
            <person name="Ross P.R."/>
            <person name="Hill C."/>
        </authorList>
    </citation>
    <scope>NUCLEOTIDE SEQUENCE [LARGE SCALE GENOMIC DNA]</scope>
    <source>
        <strain evidence="9 10">APC942/31-1</strain>
    </source>
</reference>
<sequence length="300" mass="34153">MAKTTKSQARTKRERSEFLWGWLFILPTTIGLIVLNIIPIFQTIYQSFFKTGDFGKGNIFIGLQNYQKVFADKEIWQALINTFKYAIVEVPFSIVIALVLAVLLNRKMKGRSIYRTIIFLPMVAAPAAVAMVWRWLFNSDYGLINNVFHVHVNWVSNPKIAVFAVAIIGVWSIIGYNMVLFLSGLQEIPRDYYEAASIDGATGVNAFFNITVPLLSPTIFFVLVTRVIGSLQVFDLIYMVIDKSNPALTKTQSLVYLFYKYAFINKNMGYGATIVVVLLIITMILTVFQMIGQKKWVFYN</sequence>
<dbReference type="RefSeq" id="WP_021650445.1">
    <property type="nucleotide sequence ID" value="NZ_PSQG01000012.1"/>
</dbReference>
<dbReference type="PANTHER" id="PTHR30193:SF37">
    <property type="entry name" value="INNER MEMBRANE ABC TRANSPORTER PERMEASE PROTEIN YCJO"/>
    <property type="match status" value="1"/>
</dbReference>
<dbReference type="GO" id="GO:0005886">
    <property type="term" value="C:plasma membrane"/>
    <property type="evidence" value="ECO:0007669"/>
    <property type="project" value="UniProtKB-SubCell"/>
</dbReference>
<keyword evidence="6 7" id="KW-0472">Membrane</keyword>
<dbReference type="EMBL" id="PSQG01000012">
    <property type="protein sequence ID" value="RCH43716.1"/>
    <property type="molecule type" value="Genomic_DNA"/>
</dbReference>
<feature type="transmembrane region" description="Helical" evidence="7">
    <location>
        <begin position="116"/>
        <end position="136"/>
    </location>
</feature>
<dbReference type="GO" id="GO:0055085">
    <property type="term" value="P:transmembrane transport"/>
    <property type="evidence" value="ECO:0007669"/>
    <property type="project" value="InterPro"/>
</dbReference>
<feature type="transmembrane region" description="Helical" evidence="7">
    <location>
        <begin position="268"/>
        <end position="288"/>
    </location>
</feature>
<keyword evidence="4 7" id="KW-0812">Transmembrane</keyword>
<comment type="subcellular location">
    <subcellularLocation>
        <location evidence="1 7">Cell membrane</location>
        <topology evidence="1 7">Multi-pass membrane protein</topology>
    </subcellularLocation>
</comment>
<evidence type="ECO:0000256" key="3">
    <source>
        <dbReference type="ARBA" id="ARBA00022475"/>
    </source>
</evidence>
<dbReference type="InterPro" id="IPR035906">
    <property type="entry name" value="MetI-like_sf"/>
</dbReference>
<dbReference type="InterPro" id="IPR051393">
    <property type="entry name" value="ABC_transporter_permease"/>
</dbReference>
<protein>
    <submittedName>
        <fullName evidence="9">Sugar ABC transporter permease</fullName>
    </submittedName>
</protein>
<dbReference type="InterPro" id="IPR000515">
    <property type="entry name" value="MetI-like"/>
</dbReference>
<dbReference type="Pfam" id="PF00528">
    <property type="entry name" value="BPD_transp_1"/>
    <property type="match status" value="1"/>
</dbReference>
<evidence type="ECO:0000313" key="9">
    <source>
        <dbReference type="EMBL" id="RCH43716.1"/>
    </source>
</evidence>
<evidence type="ECO:0000259" key="8">
    <source>
        <dbReference type="PROSITE" id="PS50928"/>
    </source>
</evidence>
<proteinExistence type="inferred from homology"/>
<evidence type="ECO:0000256" key="7">
    <source>
        <dbReference type="RuleBase" id="RU363032"/>
    </source>
</evidence>
<evidence type="ECO:0000256" key="2">
    <source>
        <dbReference type="ARBA" id="ARBA00022448"/>
    </source>
</evidence>
<keyword evidence="2 7" id="KW-0813">Transport</keyword>
<keyword evidence="5 7" id="KW-1133">Transmembrane helix</keyword>